<reference evidence="1" key="1">
    <citation type="submission" date="2020-04" db="EMBL/GenBank/DDBJ databases">
        <authorList>
            <person name="Chiriac C."/>
            <person name="Salcher M."/>
            <person name="Ghai R."/>
            <person name="Kavagutti S V."/>
        </authorList>
    </citation>
    <scope>NUCLEOTIDE SEQUENCE</scope>
</reference>
<dbReference type="EMBL" id="LR796421">
    <property type="protein sequence ID" value="CAB4143614.1"/>
    <property type="molecule type" value="Genomic_DNA"/>
</dbReference>
<gene>
    <name evidence="1" type="ORF">UFOVP450_181</name>
</gene>
<organism evidence="1">
    <name type="scientific">uncultured Caudovirales phage</name>
    <dbReference type="NCBI Taxonomy" id="2100421"/>
    <lineage>
        <taxon>Viruses</taxon>
        <taxon>Duplodnaviria</taxon>
        <taxon>Heunggongvirae</taxon>
        <taxon>Uroviricota</taxon>
        <taxon>Caudoviricetes</taxon>
        <taxon>Peduoviridae</taxon>
        <taxon>Maltschvirus</taxon>
        <taxon>Maltschvirus maltsch</taxon>
    </lineage>
</organism>
<sequence length="119" mass="14089">MKLKKLIEGLDNPKKTTGEKASFLEEVKKFNEYGSVIYRTEDLRRVAEEINELVTKAEELTLQETQDWFDEITVKRNIKTLREGNKQFGQTVKEISKLQQRLESLYEEMGHNLGRYYEL</sequence>
<proteinExistence type="predicted"/>
<accession>A0A6J5MA53</accession>
<evidence type="ECO:0000313" key="1">
    <source>
        <dbReference type="EMBL" id="CAB4143614.1"/>
    </source>
</evidence>
<protein>
    <submittedName>
        <fullName evidence="1">Uncharacterized protein</fullName>
    </submittedName>
</protein>
<name>A0A6J5MA53_9CAUD</name>